<protein>
    <submittedName>
        <fullName evidence="5">Serine/threonine-protein phosphatase, related</fullName>
        <ecNumber evidence="5">3.1.3.16</ecNumber>
    </submittedName>
</protein>
<evidence type="ECO:0000313" key="6">
    <source>
        <dbReference type="Proteomes" id="UP000030747"/>
    </source>
</evidence>
<feature type="compositionally biased region" description="Low complexity" evidence="2">
    <location>
        <begin position="196"/>
        <end position="222"/>
    </location>
</feature>
<dbReference type="Pfam" id="PF13499">
    <property type="entry name" value="EF-hand_7"/>
    <property type="match status" value="1"/>
</dbReference>
<dbReference type="VEuPathDB" id="ToxoDB:ETH_00012835"/>
<accession>U6L010</accession>
<dbReference type="InterPro" id="IPR052603">
    <property type="entry name" value="EFCB6"/>
</dbReference>
<proteinExistence type="predicted"/>
<dbReference type="PROSITE" id="PS50222">
    <property type="entry name" value="EF_HAND_2"/>
    <property type="match status" value="2"/>
</dbReference>
<reference evidence="5" key="1">
    <citation type="submission" date="2013-10" db="EMBL/GenBank/DDBJ databases">
        <title>Genomic analysis of the causative agents of coccidiosis in chickens.</title>
        <authorList>
            <person name="Reid A.J."/>
            <person name="Blake D."/>
            <person name="Billington K."/>
            <person name="Browne H."/>
            <person name="Dunn M."/>
            <person name="Hung S."/>
            <person name="Kawahara F."/>
            <person name="Miranda-Saavedra D."/>
            <person name="Mourier T."/>
            <person name="Nagra H."/>
            <person name="Otto T.D."/>
            <person name="Rawlings N."/>
            <person name="Sanchez A."/>
            <person name="Sanders M."/>
            <person name="Subramaniam C."/>
            <person name="Tay Y."/>
            <person name="Dear P."/>
            <person name="Doerig C."/>
            <person name="Gruber A."/>
            <person name="Parkinson J."/>
            <person name="Shirley M."/>
            <person name="Wan K.L."/>
            <person name="Berriman M."/>
            <person name="Tomley F."/>
            <person name="Pain A."/>
        </authorList>
    </citation>
    <scope>NUCLEOTIDE SEQUENCE [LARGE SCALE GENOMIC DNA]</scope>
    <source>
        <strain evidence="5">Houghton</strain>
    </source>
</reference>
<dbReference type="Proteomes" id="UP000030747">
    <property type="component" value="Unassembled WGS sequence"/>
</dbReference>
<dbReference type="PANTHER" id="PTHR20875:SF2">
    <property type="entry name" value="EF-HAND CALCIUM-BINDING DOMAIN-CONTAINING PROTEIN 6"/>
    <property type="match status" value="1"/>
</dbReference>
<dbReference type="SUPFAM" id="SSF47473">
    <property type="entry name" value="EF-hand"/>
    <property type="match status" value="1"/>
</dbReference>
<feature type="compositionally biased region" description="Low complexity" evidence="2">
    <location>
        <begin position="172"/>
        <end position="185"/>
    </location>
</feature>
<dbReference type="AlphaFoldDB" id="U6L010"/>
<sequence length="242" mass="25091">MLLLLLLLLLQVAEAIDLTGSKRINYLEFLQAFHVVDSSSNNNLAEELWGQICTTLFQHSNSIRRALHQFDPDLTGKVDSEDFRAALVTLNTVLARTEAPLTEEQIDLLVNFMDLDSEGMVEYEEFLDSFIPVDSYCTGPSGLPVLPDSGGEEGAAAATAAAAAAPLPNGCSSSSSGAGSGSAAATQPAPTSKNLPAGAPEKPAAAAASGAAAAAGAGKSSKQSMEVDDGARRFDFTSQVGR</sequence>
<feature type="domain" description="EF-hand" evidence="4">
    <location>
        <begin position="101"/>
        <end position="136"/>
    </location>
</feature>
<keyword evidence="3" id="KW-0732">Signal</keyword>
<evidence type="ECO:0000256" key="3">
    <source>
        <dbReference type="SAM" id="SignalP"/>
    </source>
</evidence>
<keyword evidence="5" id="KW-0378">Hydrolase</keyword>
<feature type="chain" id="PRO_5012972003" evidence="3">
    <location>
        <begin position="16"/>
        <end position="242"/>
    </location>
</feature>
<dbReference type="PROSITE" id="PS00018">
    <property type="entry name" value="EF_HAND_1"/>
    <property type="match status" value="1"/>
</dbReference>
<dbReference type="Gene3D" id="1.10.238.10">
    <property type="entry name" value="EF-hand"/>
    <property type="match status" value="1"/>
</dbReference>
<dbReference type="InterPro" id="IPR011992">
    <property type="entry name" value="EF-hand-dom_pair"/>
</dbReference>
<dbReference type="GO" id="GO:0004722">
    <property type="term" value="F:protein serine/threonine phosphatase activity"/>
    <property type="evidence" value="ECO:0007669"/>
    <property type="project" value="UniProtKB-EC"/>
</dbReference>
<evidence type="ECO:0000259" key="4">
    <source>
        <dbReference type="PROSITE" id="PS50222"/>
    </source>
</evidence>
<gene>
    <name evidence="5" type="ORF">ETH_00012835</name>
</gene>
<dbReference type="CDD" id="cd00051">
    <property type="entry name" value="EFh"/>
    <property type="match status" value="1"/>
</dbReference>
<dbReference type="GO" id="GO:0005509">
    <property type="term" value="F:calcium ion binding"/>
    <property type="evidence" value="ECO:0007669"/>
    <property type="project" value="InterPro"/>
</dbReference>
<dbReference type="EC" id="3.1.3.16" evidence="5"/>
<dbReference type="OrthoDB" id="445564at2759"/>
<dbReference type="GO" id="GO:0005654">
    <property type="term" value="C:nucleoplasm"/>
    <property type="evidence" value="ECO:0007669"/>
    <property type="project" value="TreeGrafter"/>
</dbReference>
<dbReference type="GeneID" id="25251734"/>
<feature type="domain" description="EF-hand" evidence="4">
    <location>
        <begin position="58"/>
        <end position="93"/>
    </location>
</feature>
<organism evidence="5 6">
    <name type="scientific">Eimeria tenella</name>
    <name type="common">Coccidian parasite</name>
    <dbReference type="NCBI Taxonomy" id="5802"/>
    <lineage>
        <taxon>Eukaryota</taxon>
        <taxon>Sar</taxon>
        <taxon>Alveolata</taxon>
        <taxon>Apicomplexa</taxon>
        <taxon>Conoidasida</taxon>
        <taxon>Coccidia</taxon>
        <taxon>Eucoccidiorida</taxon>
        <taxon>Eimeriorina</taxon>
        <taxon>Eimeriidae</taxon>
        <taxon>Eimeria</taxon>
    </lineage>
</organism>
<name>U6L010_EIMTE</name>
<keyword evidence="6" id="KW-1185">Reference proteome</keyword>
<keyword evidence="1" id="KW-0106">Calcium</keyword>
<dbReference type="PANTHER" id="PTHR20875">
    <property type="entry name" value="EF-HAND CALCIUM-BINDING DOMAIN-CONTAINING PROTEIN 6-RELATED"/>
    <property type="match status" value="1"/>
</dbReference>
<evidence type="ECO:0000256" key="2">
    <source>
        <dbReference type="SAM" id="MobiDB-lite"/>
    </source>
</evidence>
<evidence type="ECO:0000313" key="5">
    <source>
        <dbReference type="EMBL" id="CDJ43762.1"/>
    </source>
</evidence>
<feature type="region of interest" description="Disordered" evidence="2">
    <location>
        <begin position="166"/>
        <end position="242"/>
    </location>
</feature>
<dbReference type="RefSeq" id="XP_013234511.1">
    <property type="nucleotide sequence ID" value="XM_013379057.1"/>
</dbReference>
<feature type="signal peptide" evidence="3">
    <location>
        <begin position="1"/>
        <end position="15"/>
    </location>
</feature>
<dbReference type="InterPro" id="IPR018247">
    <property type="entry name" value="EF_Hand_1_Ca_BS"/>
</dbReference>
<dbReference type="EMBL" id="HG676125">
    <property type="protein sequence ID" value="CDJ43762.1"/>
    <property type="molecule type" value="Genomic_DNA"/>
</dbReference>
<dbReference type="InterPro" id="IPR002048">
    <property type="entry name" value="EF_hand_dom"/>
</dbReference>
<reference evidence="5" key="2">
    <citation type="submission" date="2013-10" db="EMBL/GenBank/DDBJ databases">
        <authorList>
            <person name="Aslett M."/>
        </authorList>
    </citation>
    <scope>NUCLEOTIDE SEQUENCE [LARGE SCALE GENOMIC DNA]</scope>
    <source>
        <strain evidence="5">Houghton</strain>
    </source>
</reference>
<evidence type="ECO:0000256" key="1">
    <source>
        <dbReference type="ARBA" id="ARBA00022837"/>
    </source>
</evidence>